<organism evidence="1 2">
    <name type="scientific">Paramuricea clavata</name>
    <name type="common">Red gorgonian</name>
    <name type="synonym">Violescent sea-whip</name>
    <dbReference type="NCBI Taxonomy" id="317549"/>
    <lineage>
        <taxon>Eukaryota</taxon>
        <taxon>Metazoa</taxon>
        <taxon>Cnidaria</taxon>
        <taxon>Anthozoa</taxon>
        <taxon>Octocorallia</taxon>
        <taxon>Malacalcyonacea</taxon>
        <taxon>Plexauridae</taxon>
        <taxon>Paramuricea</taxon>
    </lineage>
</organism>
<gene>
    <name evidence="1" type="ORF">PACLA_8A044529</name>
</gene>
<comment type="caution">
    <text evidence="1">The sequence shown here is derived from an EMBL/GenBank/DDBJ whole genome shotgun (WGS) entry which is preliminary data.</text>
</comment>
<name>A0A6S7JUG0_PARCT</name>
<evidence type="ECO:0000313" key="1">
    <source>
        <dbReference type="EMBL" id="CAB4020092.1"/>
    </source>
</evidence>
<keyword evidence="2" id="KW-1185">Reference proteome</keyword>
<accession>A0A6S7JUG0</accession>
<dbReference type="Proteomes" id="UP001152795">
    <property type="component" value="Unassembled WGS sequence"/>
</dbReference>
<evidence type="ECO:0000313" key="2">
    <source>
        <dbReference type="Proteomes" id="UP001152795"/>
    </source>
</evidence>
<dbReference type="AlphaFoldDB" id="A0A6S7JUG0"/>
<sequence length="147" mass="16909">MDNLKMENHKLMNENIDLKSKNNLNERVNNLSYILADLQGKAKIAEDEKDSLIDAMRLLIEDLNYKDLNHKESVINANRNEEMVQRCPQMTNCLQQTNEVSNEAINPSINLSNRFSALSVDKNDVSDRNAWDAVRNEVEHTYADTQS</sequence>
<dbReference type="EMBL" id="CACRXK020010780">
    <property type="protein sequence ID" value="CAB4020092.1"/>
    <property type="molecule type" value="Genomic_DNA"/>
</dbReference>
<proteinExistence type="predicted"/>
<reference evidence="1" key="1">
    <citation type="submission" date="2020-04" db="EMBL/GenBank/DDBJ databases">
        <authorList>
            <person name="Alioto T."/>
            <person name="Alioto T."/>
            <person name="Gomez Garrido J."/>
        </authorList>
    </citation>
    <scope>NUCLEOTIDE SEQUENCE</scope>
    <source>
        <strain evidence="1">A484AB</strain>
    </source>
</reference>
<protein>
    <submittedName>
        <fullName evidence="1">Uncharacterized protein</fullName>
    </submittedName>
</protein>